<comment type="subcellular location">
    <subcellularLocation>
        <location evidence="1">Mitochondrion inner membrane</location>
        <topology evidence="1">Peripheral membrane protein</topology>
        <orientation evidence="1">Intermembrane side</orientation>
    </subcellularLocation>
    <subcellularLocation>
        <location evidence="10">Mitochondrion outer membrane</location>
        <topology evidence="10">Peripheral membrane protein</topology>
        <orientation evidence="10">Intermembrane side</orientation>
    </subcellularLocation>
</comment>
<comment type="catalytic activity">
    <reaction evidence="11">
        <text>1'-[1,2-diacyl-sn-glycero-3-phospho],3'-[1-acyl-sn-glycero-3-phospho]-glycerol + a 1,2-diacyl-sn-glycero-3-phosphocholine = a cardiolipin + a 1-acyl-sn-glycero-3-phosphocholine</text>
        <dbReference type="Rhea" id="RHEA:33731"/>
        <dbReference type="ChEBI" id="CHEBI:57643"/>
        <dbReference type="ChEBI" id="CHEBI:58168"/>
        <dbReference type="ChEBI" id="CHEBI:62237"/>
        <dbReference type="ChEBI" id="CHEBI:64743"/>
    </reaction>
    <physiologicalReaction direction="left-to-right" evidence="11">
        <dbReference type="Rhea" id="RHEA:33732"/>
    </physiologicalReaction>
    <physiologicalReaction direction="right-to-left" evidence="11">
        <dbReference type="Rhea" id="RHEA:33733"/>
    </physiologicalReaction>
</comment>
<dbReference type="SMART" id="SM00563">
    <property type="entry name" value="PlsC"/>
    <property type="match status" value="1"/>
</dbReference>
<feature type="domain" description="Phospholipid/glycerol acyltransferase" evidence="13">
    <location>
        <begin position="69"/>
        <end position="249"/>
    </location>
</feature>
<evidence type="ECO:0000256" key="7">
    <source>
        <dbReference type="ARBA" id="ARBA00023128"/>
    </source>
</evidence>
<dbReference type="Proteomes" id="UP000567179">
    <property type="component" value="Unassembled WGS sequence"/>
</dbReference>
<comment type="caution">
    <text evidence="14">The sequence shown here is derived from an EMBL/GenBank/DDBJ whole genome shotgun (WGS) entry which is preliminary data.</text>
</comment>
<reference evidence="14 15" key="1">
    <citation type="journal article" date="2020" name="ISME J.">
        <title>Uncovering the hidden diversity of litter-decomposition mechanisms in mushroom-forming fungi.</title>
        <authorList>
            <person name="Floudas D."/>
            <person name="Bentzer J."/>
            <person name="Ahren D."/>
            <person name="Johansson T."/>
            <person name="Persson P."/>
            <person name="Tunlid A."/>
        </authorList>
    </citation>
    <scope>NUCLEOTIDE SEQUENCE [LARGE SCALE GENOMIC DNA]</scope>
    <source>
        <strain evidence="14 15">CBS 101986</strain>
    </source>
</reference>
<proteinExistence type="inferred from homology"/>
<dbReference type="OrthoDB" id="193467at2759"/>
<dbReference type="PANTHER" id="PTHR12497">
    <property type="entry name" value="TAZ PROTEIN TAFAZZIN"/>
    <property type="match status" value="1"/>
</dbReference>
<keyword evidence="6" id="KW-0443">Lipid metabolism</keyword>
<sequence length="362" mass="40091">MSAVPRQLPPPPSLLLSFMTAVLSKCTVTGVGLICKAFLNSGLCTLQLNGLHHIVQALEGADRNPKQGIVTVCNHISTLDDPVIWGVLPPRFYLNSRTTRWALGASEIMFTNPIFSAFFRLGQTLETFRGKGIYQEAVNTAIQKIDDGHWVHLYGEGKVNRPKNYPRDSHGRASLPRFKWGASVLTFFGTIAHRGLSLHLSEFVAFALLEIHHVFLSVAHGRHYYPYKGRIVMEAQVTPKVIPMWISGFEQLMPEGRPFPSKYFPRPGAQLRITFGEPIPPSVILAALDSSRLELPTQPPHIYLDSPSLRIDCIDKFNSHLITTATVRANVTSVLHDYVEALGHQISGNLLGEPPSSKSSSN</sequence>
<dbReference type="GO" id="GO:0005741">
    <property type="term" value="C:mitochondrial outer membrane"/>
    <property type="evidence" value="ECO:0007669"/>
    <property type="project" value="UniProtKB-SubCell"/>
</dbReference>
<evidence type="ECO:0000313" key="14">
    <source>
        <dbReference type="EMBL" id="KAF5322909.1"/>
    </source>
</evidence>
<evidence type="ECO:0000259" key="13">
    <source>
        <dbReference type="SMART" id="SM00563"/>
    </source>
</evidence>
<evidence type="ECO:0000256" key="3">
    <source>
        <dbReference type="ARBA" id="ARBA00022679"/>
    </source>
</evidence>
<evidence type="ECO:0000256" key="9">
    <source>
        <dbReference type="ARBA" id="ARBA00023315"/>
    </source>
</evidence>
<keyword evidence="3" id="KW-0808">Transferase</keyword>
<organism evidence="14 15">
    <name type="scientific">Psilocybe cf. subviscida</name>
    <dbReference type="NCBI Taxonomy" id="2480587"/>
    <lineage>
        <taxon>Eukaryota</taxon>
        <taxon>Fungi</taxon>
        <taxon>Dikarya</taxon>
        <taxon>Basidiomycota</taxon>
        <taxon>Agaricomycotina</taxon>
        <taxon>Agaricomycetes</taxon>
        <taxon>Agaricomycetidae</taxon>
        <taxon>Agaricales</taxon>
        <taxon>Agaricineae</taxon>
        <taxon>Strophariaceae</taxon>
        <taxon>Psilocybe</taxon>
    </lineage>
</organism>
<dbReference type="PRINTS" id="PR00979">
    <property type="entry name" value="TAFAZZIN"/>
</dbReference>
<gene>
    <name evidence="14" type="ORF">D9619_001050</name>
</gene>
<evidence type="ECO:0000256" key="5">
    <source>
        <dbReference type="ARBA" id="ARBA00022792"/>
    </source>
</evidence>
<keyword evidence="9" id="KW-0012">Acyltransferase</keyword>
<evidence type="ECO:0000256" key="1">
    <source>
        <dbReference type="ARBA" id="ARBA00004137"/>
    </source>
</evidence>
<evidence type="ECO:0000256" key="4">
    <source>
        <dbReference type="ARBA" id="ARBA00022787"/>
    </source>
</evidence>
<evidence type="ECO:0000256" key="12">
    <source>
        <dbReference type="RuleBase" id="RU365062"/>
    </source>
</evidence>
<dbReference type="CDD" id="cd07989">
    <property type="entry name" value="LPLAT_AGPAT-like"/>
    <property type="match status" value="1"/>
</dbReference>
<dbReference type="PANTHER" id="PTHR12497:SF0">
    <property type="entry name" value="TAFAZZIN"/>
    <property type="match status" value="1"/>
</dbReference>
<dbReference type="AlphaFoldDB" id="A0A8H5BGG6"/>
<evidence type="ECO:0000256" key="2">
    <source>
        <dbReference type="ARBA" id="ARBA00010524"/>
    </source>
</evidence>
<keyword evidence="7" id="KW-0496">Mitochondrion</keyword>
<evidence type="ECO:0000256" key="11">
    <source>
        <dbReference type="ARBA" id="ARBA00047906"/>
    </source>
</evidence>
<evidence type="ECO:0000256" key="8">
    <source>
        <dbReference type="ARBA" id="ARBA00023136"/>
    </source>
</evidence>
<dbReference type="InterPro" id="IPR000872">
    <property type="entry name" value="Tafazzin"/>
</dbReference>
<dbReference type="GO" id="GO:0035965">
    <property type="term" value="P:cardiolipin acyl-chain remodeling"/>
    <property type="evidence" value="ECO:0007669"/>
    <property type="project" value="TreeGrafter"/>
</dbReference>
<dbReference type="SUPFAM" id="SSF69593">
    <property type="entry name" value="Glycerol-3-phosphate (1)-acyltransferase"/>
    <property type="match status" value="1"/>
</dbReference>
<keyword evidence="15" id="KW-1185">Reference proteome</keyword>
<evidence type="ECO:0000256" key="6">
    <source>
        <dbReference type="ARBA" id="ARBA00023098"/>
    </source>
</evidence>
<dbReference type="GO" id="GO:0007007">
    <property type="term" value="P:inner mitochondrial membrane organization"/>
    <property type="evidence" value="ECO:0007669"/>
    <property type="project" value="TreeGrafter"/>
</dbReference>
<dbReference type="GO" id="GO:0047184">
    <property type="term" value="F:1-acylglycerophosphocholine O-acyltransferase activity"/>
    <property type="evidence" value="ECO:0007669"/>
    <property type="project" value="TreeGrafter"/>
</dbReference>
<accession>A0A8H5BGG6</accession>
<keyword evidence="5" id="KW-0999">Mitochondrion inner membrane</keyword>
<name>A0A8H5BGG6_9AGAR</name>
<evidence type="ECO:0000256" key="10">
    <source>
        <dbReference type="ARBA" id="ARBA00024323"/>
    </source>
</evidence>
<dbReference type="EMBL" id="JAACJJ010000028">
    <property type="protein sequence ID" value="KAF5322909.1"/>
    <property type="molecule type" value="Genomic_DNA"/>
</dbReference>
<comment type="similarity">
    <text evidence="2 12">Belongs to the taffazin family.</text>
</comment>
<dbReference type="Pfam" id="PF01553">
    <property type="entry name" value="Acyltransferase"/>
    <property type="match status" value="1"/>
</dbReference>
<dbReference type="InterPro" id="IPR002123">
    <property type="entry name" value="Plipid/glycerol_acylTrfase"/>
</dbReference>
<dbReference type="GO" id="GO:0005743">
    <property type="term" value="C:mitochondrial inner membrane"/>
    <property type="evidence" value="ECO:0007669"/>
    <property type="project" value="UniProtKB-SubCell"/>
</dbReference>
<keyword evidence="8" id="KW-0472">Membrane</keyword>
<keyword evidence="4" id="KW-1000">Mitochondrion outer membrane</keyword>
<protein>
    <recommendedName>
        <fullName evidence="12">Tafazzin family protein</fullName>
    </recommendedName>
</protein>
<evidence type="ECO:0000313" key="15">
    <source>
        <dbReference type="Proteomes" id="UP000567179"/>
    </source>
</evidence>